<keyword evidence="3 7" id="KW-0378">Hydrolase</keyword>
<dbReference type="PROSITE" id="PS51935">
    <property type="entry name" value="NLPC_P60"/>
    <property type="match status" value="1"/>
</dbReference>
<feature type="domain" description="NlpC/P60" evidence="6">
    <location>
        <begin position="281"/>
        <end position="404"/>
    </location>
</feature>
<reference evidence="7 8" key="1">
    <citation type="submission" date="2019-11" db="EMBL/GenBank/DDBJ databases">
        <authorList>
            <person name="Criscuolo A."/>
        </authorList>
    </citation>
    <scope>NUCLEOTIDE SEQUENCE [LARGE SCALE GENOMIC DNA]</scope>
    <source>
        <strain evidence="7">CIP111667</strain>
    </source>
</reference>
<sequence>MTKNRSSALVVALMVVALSVVGMPAAQAKGGAIGGAGSDYYLSDSFSATANRQFSYGSALDEVFVGDWNGDGIDTLAYRTGNTFSVRNSNTTGGAQVTFTYGRPGDVVLVGDWNGDGIDTLAVRRGHEYHIKNSLTGGAADAVIFYGRPGDVVLVGDWNGDGIDTLAVRRGNAYHVKNTIAGGNADSIAYYGRADDDVYVGDWDGNRTDTFAVRRSNLYFIANTIRSGPADRSLAYGRVSDTTLVGDWNGDGVDSLGVRRFIEYTGEMHRIAASYVTPAPSAAGARALQWARTQLGVPYVWGGAGPADGGYDCSGLTMRAFEQAGVRLPRTTRAQWDATRRVALEDLQVGDLLFWSSNGQPSGIYHMAIYSGSNMRVQAPSPGRRVEEVPVYPVNMLPFGGRAG</sequence>
<keyword evidence="4" id="KW-0788">Thiol protease</keyword>
<dbReference type="RefSeq" id="WP_156740009.1">
    <property type="nucleotide sequence ID" value="NZ_CACRYJ010000017.1"/>
</dbReference>
<keyword evidence="8" id="KW-1185">Reference proteome</keyword>
<dbReference type="InterPro" id="IPR000064">
    <property type="entry name" value="NLP_P60_dom"/>
</dbReference>
<dbReference type="GO" id="GO:0006508">
    <property type="term" value="P:proteolysis"/>
    <property type="evidence" value="ECO:0007669"/>
    <property type="project" value="UniProtKB-KW"/>
</dbReference>
<evidence type="ECO:0000259" key="6">
    <source>
        <dbReference type="PROSITE" id="PS51935"/>
    </source>
</evidence>
<feature type="signal peptide" evidence="5">
    <location>
        <begin position="1"/>
        <end position="28"/>
    </location>
</feature>
<evidence type="ECO:0000256" key="5">
    <source>
        <dbReference type="SAM" id="SignalP"/>
    </source>
</evidence>
<name>A0A7M4DGD1_9MICO</name>
<keyword evidence="5" id="KW-0732">Signal</keyword>
<protein>
    <submittedName>
        <fullName evidence="7">Gamma-DL-glutamyl hydrolase</fullName>
        <ecNumber evidence="7">3.4.19.-</ecNumber>
    </submittedName>
</protein>
<dbReference type="InterPro" id="IPR038765">
    <property type="entry name" value="Papain-like_cys_pep_sf"/>
</dbReference>
<dbReference type="SUPFAM" id="SSF69318">
    <property type="entry name" value="Integrin alpha N-terminal domain"/>
    <property type="match status" value="1"/>
</dbReference>
<dbReference type="GO" id="GO:0008234">
    <property type="term" value="F:cysteine-type peptidase activity"/>
    <property type="evidence" value="ECO:0007669"/>
    <property type="project" value="UniProtKB-KW"/>
</dbReference>
<dbReference type="PANTHER" id="PTHR47359:SF3">
    <property type="entry name" value="NLP_P60 DOMAIN-CONTAINING PROTEIN-RELATED"/>
    <property type="match status" value="1"/>
</dbReference>
<dbReference type="PANTHER" id="PTHR47359">
    <property type="entry name" value="PEPTIDOGLYCAN DL-ENDOPEPTIDASE CWLO"/>
    <property type="match status" value="1"/>
</dbReference>
<dbReference type="Proteomes" id="UP000419743">
    <property type="component" value="Unassembled WGS sequence"/>
</dbReference>
<dbReference type="AlphaFoldDB" id="A0A7M4DGD1"/>
<evidence type="ECO:0000256" key="4">
    <source>
        <dbReference type="ARBA" id="ARBA00022807"/>
    </source>
</evidence>
<dbReference type="Pfam" id="PF00877">
    <property type="entry name" value="NLPC_P60"/>
    <property type="match status" value="1"/>
</dbReference>
<comment type="similarity">
    <text evidence="1">Belongs to the peptidase C40 family.</text>
</comment>
<dbReference type="Gene3D" id="3.90.1720.10">
    <property type="entry name" value="endopeptidase domain like (from Nostoc punctiforme)"/>
    <property type="match status" value="1"/>
</dbReference>
<proteinExistence type="inferred from homology"/>
<dbReference type="InterPro" id="IPR051794">
    <property type="entry name" value="PG_Endopeptidase_C40"/>
</dbReference>
<dbReference type="SUPFAM" id="SSF54001">
    <property type="entry name" value="Cysteine proteinases"/>
    <property type="match status" value="1"/>
</dbReference>
<keyword evidence="2" id="KW-0645">Protease</keyword>
<dbReference type="EMBL" id="CACRYJ010000017">
    <property type="protein sequence ID" value="VZO35974.1"/>
    <property type="molecule type" value="Genomic_DNA"/>
</dbReference>
<gene>
    <name evidence="7" type="primary">pgdS</name>
    <name evidence="7" type="ORF">HALOF300_01178</name>
</gene>
<comment type="caution">
    <text evidence="7">The sequence shown here is derived from an EMBL/GenBank/DDBJ whole genome shotgun (WGS) entry which is preliminary data.</text>
</comment>
<dbReference type="InterPro" id="IPR028994">
    <property type="entry name" value="Integrin_alpha_N"/>
</dbReference>
<evidence type="ECO:0000313" key="8">
    <source>
        <dbReference type="Proteomes" id="UP000419743"/>
    </source>
</evidence>
<evidence type="ECO:0000256" key="1">
    <source>
        <dbReference type="ARBA" id="ARBA00007074"/>
    </source>
</evidence>
<evidence type="ECO:0000256" key="2">
    <source>
        <dbReference type="ARBA" id="ARBA00022670"/>
    </source>
</evidence>
<evidence type="ECO:0000256" key="3">
    <source>
        <dbReference type="ARBA" id="ARBA00022801"/>
    </source>
</evidence>
<accession>A0A7M4DGD1</accession>
<feature type="chain" id="PRO_5029531259" evidence="5">
    <location>
        <begin position="29"/>
        <end position="404"/>
    </location>
</feature>
<organism evidence="7 8">
    <name type="scientific">Occultella aeris</name>
    <dbReference type="NCBI Taxonomy" id="2761496"/>
    <lineage>
        <taxon>Bacteria</taxon>
        <taxon>Bacillati</taxon>
        <taxon>Actinomycetota</taxon>
        <taxon>Actinomycetes</taxon>
        <taxon>Micrococcales</taxon>
        <taxon>Ruaniaceae</taxon>
        <taxon>Occultella</taxon>
    </lineage>
</organism>
<evidence type="ECO:0000313" key="7">
    <source>
        <dbReference type="EMBL" id="VZO35974.1"/>
    </source>
</evidence>
<dbReference type="EC" id="3.4.19.-" evidence="7"/>